<sequence length="476" mass="54715">MATKYSEEIPTNPFELTEQLIHSTFEKIIRIAIERKDQLLVQLFDMKQDYLRKENTRKKRVADLEKLIQQVMETSIQQNPILKVQERQLNNLEEEKMKYSEQTPIPIPSFNTEGVDSLLEQLEKLGSIQAIAGLYRNKTEPIRRIGKCGRKKGELNYPNGLALDGDKIYIADTYNNRIQIFSTEGKFIHEFGKGELKYPSGIALYKEWVFISDSILGAIFKFSKINYKLIKSVKGVVSHPYGLTTDTNVEVLVADFGNNIIAVFSSDLEYIREIGKDKLIKPCDVKINNNNIFVADNNEINNIHIFSKSDIPTAQMLHCVILIIIIKVSYIHTSSYEDTFNSIFNWEPYSPSFEIPSPLPRPVMILFYGEKCFASSRFKKELIASPELIGLSQEFTMVKIERGHDPGIGRYRKNGVYYPRVYFLSTTGALLQGVNGPDPEYKFYFATADELLDAMKTVLELNKQQQDLFDVFHEEF</sequence>
<dbReference type="GO" id="GO:0061630">
    <property type="term" value="F:ubiquitin protein ligase activity"/>
    <property type="evidence" value="ECO:0007669"/>
    <property type="project" value="TreeGrafter"/>
</dbReference>
<evidence type="ECO:0000313" key="4">
    <source>
        <dbReference type="Proteomes" id="UP001165289"/>
    </source>
</evidence>
<dbReference type="InterPro" id="IPR001258">
    <property type="entry name" value="NHL_repeat"/>
</dbReference>
<proteinExistence type="predicted"/>
<gene>
    <name evidence="3" type="ORF">LOD99_9951</name>
</gene>
<dbReference type="SUPFAM" id="SSF52833">
    <property type="entry name" value="Thioredoxin-like"/>
    <property type="match status" value="1"/>
</dbReference>
<comment type="caution">
    <text evidence="3">The sequence shown here is derived from an EMBL/GenBank/DDBJ whole genome shotgun (WGS) entry which is preliminary data.</text>
</comment>
<dbReference type="Pfam" id="PF01436">
    <property type="entry name" value="NHL"/>
    <property type="match status" value="1"/>
</dbReference>
<dbReference type="SUPFAM" id="SSF63825">
    <property type="entry name" value="YWTD domain"/>
    <property type="match status" value="1"/>
</dbReference>
<name>A0AAV7KJD0_9METZ</name>
<dbReference type="GO" id="GO:0043161">
    <property type="term" value="P:proteasome-mediated ubiquitin-dependent protein catabolic process"/>
    <property type="evidence" value="ECO:0007669"/>
    <property type="project" value="TreeGrafter"/>
</dbReference>
<dbReference type="Gene3D" id="3.40.30.10">
    <property type="entry name" value="Glutaredoxin"/>
    <property type="match status" value="1"/>
</dbReference>
<dbReference type="Proteomes" id="UP001165289">
    <property type="component" value="Unassembled WGS sequence"/>
</dbReference>
<dbReference type="InterPro" id="IPR011042">
    <property type="entry name" value="6-blade_b-propeller_TolB-like"/>
</dbReference>
<keyword evidence="1" id="KW-0677">Repeat</keyword>
<accession>A0AAV7KJD0</accession>
<dbReference type="EMBL" id="JAKMXF010000012">
    <property type="protein sequence ID" value="KAI6661368.1"/>
    <property type="molecule type" value="Genomic_DNA"/>
</dbReference>
<keyword evidence="4" id="KW-1185">Reference proteome</keyword>
<dbReference type="CDD" id="cd05819">
    <property type="entry name" value="NHL"/>
    <property type="match status" value="1"/>
</dbReference>
<dbReference type="GO" id="GO:0008270">
    <property type="term" value="F:zinc ion binding"/>
    <property type="evidence" value="ECO:0007669"/>
    <property type="project" value="UniProtKB-KW"/>
</dbReference>
<dbReference type="InterPro" id="IPR036249">
    <property type="entry name" value="Thioredoxin-like_sf"/>
</dbReference>
<dbReference type="InterPro" id="IPR050952">
    <property type="entry name" value="TRIM-NHL_E3_ligases"/>
</dbReference>
<dbReference type="AlphaFoldDB" id="A0AAV7KJD0"/>
<dbReference type="GO" id="GO:0000209">
    <property type="term" value="P:protein polyubiquitination"/>
    <property type="evidence" value="ECO:0007669"/>
    <property type="project" value="TreeGrafter"/>
</dbReference>
<dbReference type="PANTHER" id="PTHR24104">
    <property type="entry name" value="E3 UBIQUITIN-PROTEIN LIGASE NHLRC1-RELATED"/>
    <property type="match status" value="1"/>
</dbReference>
<feature type="repeat" description="NHL" evidence="2">
    <location>
        <begin position="142"/>
        <end position="184"/>
    </location>
</feature>
<dbReference type="Gene3D" id="2.120.10.30">
    <property type="entry name" value="TolB, C-terminal domain"/>
    <property type="match status" value="1"/>
</dbReference>
<protein>
    <submittedName>
        <fullName evidence="3">E3 ubiquitin-protein ligase TRIM71-like isoform X1</fullName>
    </submittedName>
</protein>
<evidence type="ECO:0000313" key="3">
    <source>
        <dbReference type="EMBL" id="KAI6661368.1"/>
    </source>
</evidence>
<evidence type="ECO:0000256" key="1">
    <source>
        <dbReference type="ARBA" id="ARBA00022737"/>
    </source>
</evidence>
<dbReference type="PANTHER" id="PTHR24104:SF25">
    <property type="entry name" value="PROTEIN LIN-41"/>
    <property type="match status" value="1"/>
</dbReference>
<dbReference type="PROSITE" id="PS51125">
    <property type="entry name" value="NHL"/>
    <property type="match status" value="1"/>
</dbReference>
<reference evidence="3 4" key="1">
    <citation type="journal article" date="2023" name="BMC Biol.">
        <title>The compact genome of the sponge Oopsacas minuta (Hexactinellida) is lacking key metazoan core genes.</title>
        <authorList>
            <person name="Santini S."/>
            <person name="Schenkelaars Q."/>
            <person name="Jourda C."/>
            <person name="Duchesne M."/>
            <person name="Belahbib H."/>
            <person name="Rocher C."/>
            <person name="Selva M."/>
            <person name="Riesgo A."/>
            <person name="Vervoort M."/>
            <person name="Leys S.P."/>
            <person name="Kodjabachian L."/>
            <person name="Le Bivic A."/>
            <person name="Borchiellini C."/>
            <person name="Claverie J.M."/>
            <person name="Renard E."/>
        </authorList>
    </citation>
    <scope>NUCLEOTIDE SEQUENCE [LARGE SCALE GENOMIC DNA]</scope>
    <source>
        <strain evidence="3">SPO-2</strain>
    </source>
</reference>
<evidence type="ECO:0000256" key="2">
    <source>
        <dbReference type="PROSITE-ProRule" id="PRU00504"/>
    </source>
</evidence>
<organism evidence="3 4">
    <name type="scientific">Oopsacas minuta</name>
    <dbReference type="NCBI Taxonomy" id="111878"/>
    <lineage>
        <taxon>Eukaryota</taxon>
        <taxon>Metazoa</taxon>
        <taxon>Porifera</taxon>
        <taxon>Hexactinellida</taxon>
        <taxon>Hexasterophora</taxon>
        <taxon>Lyssacinosida</taxon>
        <taxon>Leucopsacidae</taxon>
        <taxon>Oopsacas</taxon>
    </lineage>
</organism>